<dbReference type="GO" id="GO:0016491">
    <property type="term" value="F:oxidoreductase activity"/>
    <property type="evidence" value="ECO:0007669"/>
    <property type="project" value="InterPro"/>
</dbReference>
<protein>
    <submittedName>
        <fullName evidence="3">Uncharacterized protein</fullName>
    </submittedName>
</protein>
<organism evidence="3">
    <name type="scientific">marine metagenome</name>
    <dbReference type="NCBI Taxonomy" id="408172"/>
    <lineage>
        <taxon>unclassified sequences</taxon>
        <taxon>metagenomes</taxon>
        <taxon>ecological metagenomes</taxon>
    </lineage>
</organism>
<evidence type="ECO:0000259" key="1">
    <source>
        <dbReference type="Pfam" id="PF01959"/>
    </source>
</evidence>
<sequence>MEIWLDMSSEETVETEGVSRIWKGHSDDVAGIALDDYRGQEEAISLIGLAPWVLVKCSDWTMIPLENLVAASKGSGTRIAAAINHEIDLQGAAFALGHGVDAILVTSDLLNAALEVADTRHDTISTTENSMISYGSAQVISVENVGLGERVCIDLTQRLDDGEGMAIGSVSG</sequence>
<name>A0A382Y5K9_9ZZZZ</name>
<feature type="domain" description="3-dehydroquinate synthase C-terminal" evidence="2">
    <location>
        <begin position="137"/>
        <end position="171"/>
    </location>
</feature>
<reference evidence="3" key="1">
    <citation type="submission" date="2018-05" db="EMBL/GenBank/DDBJ databases">
        <authorList>
            <person name="Lanie J.A."/>
            <person name="Ng W.-L."/>
            <person name="Kazmierczak K.M."/>
            <person name="Andrzejewski T.M."/>
            <person name="Davidsen T.M."/>
            <person name="Wayne K.J."/>
            <person name="Tettelin H."/>
            <person name="Glass J.I."/>
            <person name="Rusch D."/>
            <person name="Podicherti R."/>
            <person name="Tsui H.-C.T."/>
            <person name="Winkler M.E."/>
        </authorList>
    </citation>
    <scope>NUCLEOTIDE SEQUENCE</scope>
</reference>
<dbReference type="GO" id="GO:0009073">
    <property type="term" value="P:aromatic amino acid family biosynthetic process"/>
    <property type="evidence" value="ECO:0007669"/>
    <property type="project" value="InterPro"/>
</dbReference>
<dbReference type="GO" id="GO:0003856">
    <property type="term" value="F:3-dehydroquinate synthase activity"/>
    <property type="evidence" value="ECO:0007669"/>
    <property type="project" value="InterPro"/>
</dbReference>
<dbReference type="Pfam" id="PF26558">
    <property type="entry name" value="DHQS_2nd"/>
    <property type="match status" value="1"/>
</dbReference>
<dbReference type="InterPro" id="IPR056179">
    <property type="entry name" value="DHQS_C"/>
</dbReference>
<dbReference type="EMBL" id="UINC01172847">
    <property type="protein sequence ID" value="SVD78135.1"/>
    <property type="molecule type" value="Genomic_DNA"/>
</dbReference>
<accession>A0A382Y5K9</accession>
<proteinExistence type="predicted"/>
<evidence type="ECO:0000313" key="3">
    <source>
        <dbReference type="EMBL" id="SVD78135.1"/>
    </source>
</evidence>
<evidence type="ECO:0000259" key="2">
    <source>
        <dbReference type="Pfam" id="PF26558"/>
    </source>
</evidence>
<gene>
    <name evidence="3" type="ORF">METZ01_LOCUS430989</name>
</gene>
<feature type="non-terminal residue" evidence="3">
    <location>
        <position position="172"/>
    </location>
</feature>
<dbReference type="Pfam" id="PF01959">
    <property type="entry name" value="DHQS"/>
    <property type="match status" value="1"/>
</dbReference>
<feature type="domain" description="3-dehydroquinate synthase N-terminal" evidence="1">
    <location>
        <begin position="21"/>
        <end position="118"/>
    </location>
</feature>
<dbReference type="InterPro" id="IPR030960">
    <property type="entry name" value="DHQS/DOIS_N"/>
</dbReference>
<dbReference type="AlphaFoldDB" id="A0A382Y5K9"/>